<evidence type="ECO:0000313" key="2">
    <source>
        <dbReference type="Proteomes" id="UP000474296"/>
    </source>
</evidence>
<evidence type="ECO:0008006" key="3">
    <source>
        <dbReference type="Google" id="ProtNLM"/>
    </source>
</evidence>
<proteinExistence type="predicted"/>
<reference evidence="1 2" key="1">
    <citation type="submission" date="2020-01" db="EMBL/GenBank/DDBJ databases">
        <title>Spongiivirga citrea KCTC 32990T.</title>
        <authorList>
            <person name="Wang G."/>
        </authorList>
    </citation>
    <scope>NUCLEOTIDE SEQUENCE [LARGE SCALE GENOMIC DNA]</scope>
    <source>
        <strain evidence="1 2">KCTC 32990</strain>
    </source>
</reference>
<dbReference type="SUPFAM" id="SSF50998">
    <property type="entry name" value="Quinoprotein alcohol dehydrogenase-like"/>
    <property type="match status" value="1"/>
</dbReference>
<dbReference type="InterPro" id="IPR011047">
    <property type="entry name" value="Quinoprotein_ADH-like_sf"/>
</dbReference>
<protein>
    <recommendedName>
        <fullName evidence="3">T9SS C-terminal target domain-containing protein</fullName>
    </recommendedName>
</protein>
<comment type="caution">
    <text evidence="1">The sequence shown here is derived from an EMBL/GenBank/DDBJ whole genome shotgun (WGS) entry which is preliminary data.</text>
</comment>
<dbReference type="RefSeq" id="WP_164031044.1">
    <property type="nucleotide sequence ID" value="NZ_JAABOQ010000003.1"/>
</dbReference>
<accession>A0A6M0CGJ9</accession>
<sequence length="450" mass="48540">MVLLRKIGLSLAIIVFLISCEDSQSDTDTLIIEPILGEVDWLKTFGGSDDETARAVIETADGGLAVLGYTKSTDGDVIGKNTPVNDFWLLKLDNEGTVQWQQTYGGSDDDRGRDIIQTLDGGYAIAGYSKSSDGDASNNEGQHDNWILKLDATGSVQWEKSFGFSGHDHLYSILQTNDGGYFLGGFLDVTESNGEGSTGKKGISTSHGVGEFWGQKLDSNGNLEWRRYFGGTNNDRIHKVLQANDSGFVLVGFTESNDFDITQTNGSYDFWVVKIDNNGEMVWQKTFGGSGLDIAYGAANSHDNAYVIAGQTISTDGDITNSKGESDFWVIKVNDSGDLVWQKTFGGSDFDAAWSISPSADKGFIIAGNSKSVDNDVASNHGENDFWIIKINQNGTLLNEVNTGGSTLDFAYGITETSDGKIVAVGDTDSNDQDITGNQGKKDVMIVKIK</sequence>
<dbReference type="PANTHER" id="PTHR42754">
    <property type="entry name" value="ENDOGLUCANASE"/>
    <property type="match status" value="1"/>
</dbReference>
<name>A0A6M0CGJ9_9FLAO</name>
<gene>
    <name evidence="1" type="ORF">GWK10_07435</name>
</gene>
<dbReference type="PROSITE" id="PS51257">
    <property type="entry name" value="PROKAR_LIPOPROTEIN"/>
    <property type="match status" value="1"/>
</dbReference>
<dbReference type="PANTHER" id="PTHR42754:SF1">
    <property type="entry name" value="LIPOPROTEIN"/>
    <property type="match status" value="1"/>
</dbReference>
<evidence type="ECO:0000313" key="1">
    <source>
        <dbReference type="EMBL" id="NER17038.1"/>
    </source>
</evidence>
<dbReference type="AlphaFoldDB" id="A0A6M0CGJ9"/>
<keyword evidence="2" id="KW-1185">Reference proteome</keyword>
<dbReference type="Proteomes" id="UP000474296">
    <property type="component" value="Unassembled WGS sequence"/>
</dbReference>
<organism evidence="1 2">
    <name type="scientific">Spongiivirga citrea</name>
    <dbReference type="NCBI Taxonomy" id="1481457"/>
    <lineage>
        <taxon>Bacteria</taxon>
        <taxon>Pseudomonadati</taxon>
        <taxon>Bacteroidota</taxon>
        <taxon>Flavobacteriia</taxon>
        <taxon>Flavobacteriales</taxon>
        <taxon>Flavobacteriaceae</taxon>
        <taxon>Spongiivirga</taxon>
    </lineage>
</organism>
<dbReference type="EMBL" id="JAABOQ010000003">
    <property type="protein sequence ID" value="NER17038.1"/>
    <property type="molecule type" value="Genomic_DNA"/>
</dbReference>